<dbReference type="AlphaFoldDB" id="A0A6H1WSL1"/>
<evidence type="ECO:0000256" key="1">
    <source>
        <dbReference type="ARBA" id="ARBA00010169"/>
    </source>
</evidence>
<dbReference type="GO" id="GO:0010038">
    <property type="term" value="P:response to metal ion"/>
    <property type="evidence" value="ECO:0007669"/>
    <property type="project" value="InterPro"/>
</dbReference>
<name>A0A6H1WSL1_9BACT</name>
<dbReference type="InterPro" id="IPR015867">
    <property type="entry name" value="N-reg_PII/ATP_PRibTrfase_C"/>
</dbReference>
<comment type="similarity">
    <text evidence="1">Belongs to the CutA family.</text>
</comment>
<organism evidence="2 3">
    <name type="scientific">Thermosulfurimonas marina</name>
    <dbReference type="NCBI Taxonomy" id="2047767"/>
    <lineage>
        <taxon>Bacteria</taxon>
        <taxon>Pseudomonadati</taxon>
        <taxon>Thermodesulfobacteriota</taxon>
        <taxon>Thermodesulfobacteria</taxon>
        <taxon>Thermodesulfobacteriales</taxon>
        <taxon>Thermodesulfobacteriaceae</taxon>
        <taxon>Thermosulfurimonas</taxon>
    </lineage>
</organism>
<dbReference type="Proteomes" id="UP000501253">
    <property type="component" value="Chromosome"/>
</dbReference>
<accession>A0A6H1WSL1</accession>
<gene>
    <name evidence="2" type="ORF">FVE67_04585</name>
</gene>
<dbReference type="InterPro" id="IPR011322">
    <property type="entry name" value="N-reg_PII-like_a/b"/>
</dbReference>
<dbReference type="Pfam" id="PF03091">
    <property type="entry name" value="CutA1"/>
    <property type="match status" value="1"/>
</dbReference>
<sequence length="107" mass="12353">MREVMLLYVTASGPEEAKRLGRHLVERRLAACVNIFPEMHSFYWWEGKLESSREAVLLVKTRKELAEAAREEIVRLHSYSCPCILEIPVAGGHPPFLEWIYAETPSR</sequence>
<dbReference type="GO" id="GO:0005507">
    <property type="term" value="F:copper ion binding"/>
    <property type="evidence" value="ECO:0007669"/>
    <property type="project" value="TreeGrafter"/>
</dbReference>
<evidence type="ECO:0000313" key="2">
    <source>
        <dbReference type="EMBL" id="QJA06116.1"/>
    </source>
</evidence>
<proteinExistence type="inferred from homology"/>
<dbReference type="EMBL" id="CP042909">
    <property type="protein sequence ID" value="QJA06116.1"/>
    <property type="molecule type" value="Genomic_DNA"/>
</dbReference>
<evidence type="ECO:0000313" key="3">
    <source>
        <dbReference type="Proteomes" id="UP000501253"/>
    </source>
</evidence>
<dbReference type="SUPFAM" id="SSF54913">
    <property type="entry name" value="GlnB-like"/>
    <property type="match status" value="1"/>
</dbReference>
<protein>
    <submittedName>
        <fullName evidence="2">Divalent-cation tolerance protein CutA</fullName>
    </submittedName>
</protein>
<dbReference type="PANTHER" id="PTHR23419:SF8">
    <property type="entry name" value="FI09726P"/>
    <property type="match status" value="1"/>
</dbReference>
<dbReference type="InterPro" id="IPR004323">
    <property type="entry name" value="Ion_tolerance_CutA"/>
</dbReference>
<dbReference type="PANTHER" id="PTHR23419">
    <property type="entry name" value="DIVALENT CATION TOLERANCE CUTA-RELATED"/>
    <property type="match status" value="1"/>
</dbReference>
<dbReference type="KEGG" id="tmai:FVE67_04585"/>
<reference evidence="2 3" key="1">
    <citation type="submission" date="2019-08" db="EMBL/GenBank/DDBJ databases">
        <title>Complete genome sequence of Thermosulfurimonas marina SU872T, an anaerobic thermophilic chemolithoautotrophic bacterium isolated from a shallow marine hydrothermal vent.</title>
        <authorList>
            <person name="Allioux M."/>
            <person name="Jebbar M."/>
            <person name="Slobodkina G."/>
            <person name="Slobodkin A."/>
            <person name="Moalic Y."/>
            <person name="Frolova A."/>
            <person name="Shao Z."/>
            <person name="Alain K."/>
        </authorList>
    </citation>
    <scope>NUCLEOTIDE SEQUENCE [LARGE SCALE GENOMIC DNA]</scope>
    <source>
        <strain evidence="2 3">SU872</strain>
    </source>
</reference>
<keyword evidence="3" id="KW-1185">Reference proteome</keyword>
<dbReference type="Gene3D" id="3.30.70.120">
    <property type="match status" value="1"/>
</dbReference>
<dbReference type="RefSeq" id="WP_168719464.1">
    <property type="nucleotide sequence ID" value="NZ_CP042909.1"/>
</dbReference>